<dbReference type="InterPro" id="IPR003663">
    <property type="entry name" value="Sugar/inositol_transpt"/>
</dbReference>
<feature type="transmembrane region" description="Helical" evidence="15">
    <location>
        <begin position="111"/>
        <end position="130"/>
    </location>
</feature>
<comment type="caution">
    <text evidence="17">The sequence shown here is derived from an EMBL/GenBank/DDBJ whole genome shotgun (WGS) entry which is preliminary data.</text>
</comment>
<evidence type="ECO:0000256" key="1">
    <source>
        <dbReference type="ARBA" id="ARBA00000590"/>
    </source>
</evidence>
<dbReference type="NCBIfam" id="TIGR00879">
    <property type="entry name" value="SP"/>
    <property type="match status" value="1"/>
</dbReference>
<evidence type="ECO:0000256" key="9">
    <source>
        <dbReference type="ARBA" id="ARBA00022692"/>
    </source>
</evidence>
<gene>
    <name evidence="17" type="ORF">ACEWY4_012075</name>
</gene>
<dbReference type="InterPro" id="IPR045263">
    <property type="entry name" value="GLUT"/>
</dbReference>
<evidence type="ECO:0000313" key="18">
    <source>
        <dbReference type="Proteomes" id="UP001591681"/>
    </source>
</evidence>
<dbReference type="InterPro" id="IPR005829">
    <property type="entry name" value="Sugar_transporter_CS"/>
</dbReference>
<keyword evidence="10 15" id="KW-1133">Transmembrane helix</keyword>
<feature type="transmembrane region" description="Helical" evidence="15">
    <location>
        <begin position="78"/>
        <end position="99"/>
    </location>
</feature>
<dbReference type="PRINTS" id="PR00171">
    <property type="entry name" value="SUGRTRNSPORT"/>
</dbReference>
<keyword evidence="7" id="KW-1003">Cell membrane</keyword>
<dbReference type="PROSITE" id="PS50850">
    <property type="entry name" value="MFS"/>
    <property type="match status" value="1"/>
</dbReference>
<evidence type="ECO:0000256" key="6">
    <source>
        <dbReference type="ARBA" id="ARBA00022448"/>
    </source>
</evidence>
<name>A0ABD1JZH0_9TELE</name>
<keyword evidence="6 14" id="KW-0813">Transport</keyword>
<dbReference type="Gene3D" id="1.20.1250.20">
    <property type="entry name" value="MFS general substrate transporter like domains"/>
    <property type="match status" value="1"/>
</dbReference>
<feature type="transmembrane region" description="Helical" evidence="15">
    <location>
        <begin position="136"/>
        <end position="158"/>
    </location>
</feature>
<feature type="domain" description="Major facilitator superfamily (MFS) profile" evidence="16">
    <location>
        <begin position="30"/>
        <end position="474"/>
    </location>
</feature>
<keyword evidence="18" id="KW-1185">Reference proteome</keyword>
<dbReference type="SUPFAM" id="SSF103473">
    <property type="entry name" value="MFS general substrate transporter"/>
    <property type="match status" value="1"/>
</dbReference>
<evidence type="ECO:0000256" key="14">
    <source>
        <dbReference type="RuleBase" id="RU003346"/>
    </source>
</evidence>
<comment type="catalytic activity">
    <reaction evidence="1">
        <text>D-fructose(out) = D-fructose(in)</text>
        <dbReference type="Rhea" id="RHEA:60372"/>
        <dbReference type="ChEBI" id="CHEBI:37721"/>
    </reaction>
</comment>
<dbReference type="Pfam" id="PF00083">
    <property type="entry name" value="Sugar_tr"/>
    <property type="match status" value="1"/>
</dbReference>
<evidence type="ECO:0000256" key="10">
    <source>
        <dbReference type="ARBA" id="ARBA00022989"/>
    </source>
</evidence>
<feature type="transmembrane region" description="Helical" evidence="15">
    <location>
        <begin position="287"/>
        <end position="308"/>
    </location>
</feature>
<evidence type="ECO:0000256" key="2">
    <source>
        <dbReference type="ARBA" id="ARBA00004135"/>
    </source>
</evidence>
<dbReference type="InterPro" id="IPR036259">
    <property type="entry name" value="MFS_trans_sf"/>
</dbReference>
<dbReference type="PROSITE" id="PS00216">
    <property type="entry name" value="SUGAR_TRANSPORT_1"/>
    <property type="match status" value="1"/>
</dbReference>
<dbReference type="GO" id="GO:0042383">
    <property type="term" value="C:sarcolemma"/>
    <property type="evidence" value="ECO:0007669"/>
    <property type="project" value="UniProtKB-SubCell"/>
</dbReference>
<dbReference type="CDD" id="cd17432">
    <property type="entry name" value="MFS_GLUT_Class2"/>
    <property type="match status" value="1"/>
</dbReference>
<feature type="transmembrane region" description="Helical" evidence="15">
    <location>
        <begin position="420"/>
        <end position="444"/>
    </location>
</feature>
<evidence type="ECO:0000256" key="12">
    <source>
        <dbReference type="ARBA" id="ARBA00029961"/>
    </source>
</evidence>
<feature type="transmembrane region" description="Helical" evidence="15">
    <location>
        <begin position="170"/>
        <end position="189"/>
    </location>
</feature>
<feature type="transmembrane region" description="Helical" evidence="15">
    <location>
        <begin position="380"/>
        <end position="399"/>
    </location>
</feature>
<reference evidence="17 18" key="1">
    <citation type="submission" date="2024-09" db="EMBL/GenBank/DDBJ databases">
        <title>A chromosome-level genome assembly of Gray's grenadier anchovy, Coilia grayii.</title>
        <authorList>
            <person name="Fu Z."/>
        </authorList>
    </citation>
    <scope>NUCLEOTIDE SEQUENCE [LARGE SCALE GENOMIC DNA]</scope>
    <source>
        <strain evidence="17">G4</strain>
        <tissue evidence="17">Muscle</tissue>
    </source>
</reference>
<feature type="transmembrane region" description="Helical" evidence="15">
    <location>
        <begin position="352"/>
        <end position="374"/>
    </location>
</feature>
<evidence type="ECO:0000313" key="17">
    <source>
        <dbReference type="EMBL" id="KAL2092277.1"/>
    </source>
</evidence>
<keyword evidence="8" id="KW-0762">Sugar transport</keyword>
<dbReference type="GO" id="GO:0005353">
    <property type="term" value="F:fructose transmembrane transporter activity"/>
    <property type="evidence" value="ECO:0007669"/>
    <property type="project" value="UniProtKB-ARBA"/>
</dbReference>
<feature type="transmembrane region" description="Helical" evidence="15">
    <location>
        <begin position="201"/>
        <end position="222"/>
    </location>
</feature>
<dbReference type="EMBL" id="JBHFQA010000010">
    <property type="protein sequence ID" value="KAL2092277.1"/>
    <property type="molecule type" value="Genomic_DNA"/>
</dbReference>
<dbReference type="InterPro" id="IPR005828">
    <property type="entry name" value="MFS_sugar_transport-like"/>
</dbReference>
<dbReference type="InterPro" id="IPR020846">
    <property type="entry name" value="MFS_dom"/>
</dbReference>
<comment type="similarity">
    <text evidence="4">Belongs to the major facilitator superfamily. Sugar transporter (TC 2.A.1.1) family. Glucose transporter subfamily.</text>
</comment>
<feature type="transmembrane region" description="Helical" evidence="15">
    <location>
        <begin position="20"/>
        <end position="43"/>
    </location>
</feature>
<evidence type="ECO:0000256" key="8">
    <source>
        <dbReference type="ARBA" id="ARBA00022597"/>
    </source>
</evidence>
<dbReference type="PANTHER" id="PTHR23503">
    <property type="entry name" value="SOLUTE CARRIER FAMILY 2"/>
    <property type="match status" value="1"/>
</dbReference>
<protein>
    <recommendedName>
        <fullName evidence="5">Solute carrier family 2, facilitated glucose transporter member 5</fullName>
    </recommendedName>
    <alternativeName>
        <fullName evidence="13">Fructose transporter</fullName>
    </alternativeName>
    <alternativeName>
        <fullName evidence="12">Glucose transporter type 5, small intestine</fullName>
    </alternativeName>
</protein>
<dbReference type="FunFam" id="1.20.1250.20:FF:001511">
    <property type="entry name" value="Solute carrier family 2, facilitated glucose transporter member 5"/>
    <property type="match status" value="1"/>
</dbReference>
<evidence type="ECO:0000256" key="13">
    <source>
        <dbReference type="ARBA" id="ARBA00031099"/>
    </source>
</evidence>
<evidence type="ECO:0000256" key="3">
    <source>
        <dbReference type="ARBA" id="ARBA00004651"/>
    </source>
</evidence>
<dbReference type="PANTHER" id="PTHR23503:SF1">
    <property type="entry name" value="MAJOR FACILITATOR SUPERFAMILY (MFS) PROFILE DOMAIN-CONTAINING PROTEIN"/>
    <property type="match status" value="1"/>
</dbReference>
<evidence type="ECO:0000259" key="16">
    <source>
        <dbReference type="PROSITE" id="PS50850"/>
    </source>
</evidence>
<accession>A0ABD1JZH0</accession>
<evidence type="ECO:0000256" key="7">
    <source>
        <dbReference type="ARBA" id="ARBA00022475"/>
    </source>
</evidence>
<dbReference type="Proteomes" id="UP001591681">
    <property type="component" value="Unassembled WGS sequence"/>
</dbReference>
<evidence type="ECO:0000256" key="4">
    <source>
        <dbReference type="ARBA" id="ARBA00007004"/>
    </source>
</evidence>
<comment type="subcellular location">
    <subcellularLocation>
        <location evidence="2">Cell membrane</location>
        <location evidence="2">Sarcolemma</location>
    </subcellularLocation>
    <subcellularLocation>
        <location evidence="3">Cell membrane</location>
        <topology evidence="3">Multi-pass membrane protein</topology>
    </subcellularLocation>
</comment>
<feature type="transmembrane region" description="Helical" evidence="15">
    <location>
        <begin position="323"/>
        <end position="345"/>
    </location>
</feature>
<feature type="transmembrane region" description="Helical" evidence="15">
    <location>
        <begin position="450"/>
        <end position="470"/>
    </location>
</feature>
<keyword evidence="9 15" id="KW-0812">Transmembrane</keyword>
<evidence type="ECO:0000256" key="11">
    <source>
        <dbReference type="ARBA" id="ARBA00023136"/>
    </source>
</evidence>
<dbReference type="GO" id="GO:1990539">
    <property type="term" value="P:fructose import across plasma membrane"/>
    <property type="evidence" value="ECO:0007669"/>
    <property type="project" value="UniProtKB-ARBA"/>
</dbReference>
<organism evidence="17 18">
    <name type="scientific">Coilia grayii</name>
    <name type="common">Gray's grenadier anchovy</name>
    <dbReference type="NCBI Taxonomy" id="363190"/>
    <lineage>
        <taxon>Eukaryota</taxon>
        <taxon>Metazoa</taxon>
        <taxon>Chordata</taxon>
        <taxon>Craniata</taxon>
        <taxon>Vertebrata</taxon>
        <taxon>Euteleostomi</taxon>
        <taxon>Actinopterygii</taxon>
        <taxon>Neopterygii</taxon>
        <taxon>Teleostei</taxon>
        <taxon>Clupei</taxon>
        <taxon>Clupeiformes</taxon>
        <taxon>Clupeoidei</taxon>
        <taxon>Engraulidae</taxon>
        <taxon>Coilinae</taxon>
        <taxon>Coilia</taxon>
    </lineage>
</organism>
<evidence type="ECO:0000256" key="15">
    <source>
        <dbReference type="SAM" id="Phobius"/>
    </source>
</evidence>
<dbReference type="AlphaFoldDB" id="A0ABD1JZH0"/>
<dbReference type="PROSITE" id="PS00217">
    <property type="entry name" value="SUGAR_TRANSPORT_2"/>
    <property type="match status" value="1"/>
</dbReference>
<proteinExistence type="inferred from homology"/>
<evidence type="ECO:0000256" key="5">
    <source>
        <dbReference type="ARBA" id="ARBA00015973"/>
    </source>
</evidence>
<keyword evidence="11 15" id="KW-0472">Membrane</keyword>
<sequence length="505" mass="55972">MTEENGDRHLTLQKEHVQRVIPNISLILTACAACIGGAFQYGYNISIVNSPTMYVMRFINQTWMERYNTEISEQLLTLFWSIIVSVFTIGGLVGSCVGGPLSIKYGRKGALLINNIFALLAAVSVGISYFSHFFELLIVARFLSGINAGVGMCVQILYLTEIAPRALRGALAMSTSIFLTGGIFIGQVVGLQELLGREEYWPILLSTTCIPAAAQLLTLPWFPESPRYLLIDKGNESACDKALKQLHGVNKYVKEKADIEKERLEALGVKPKKPWELFLDQRLRWQLLTIIVLNIFHQLNGINAIYFYTSYVFAESGIPEDKILYVALGTGLSEFFTAVIGGLLIESLGRKALIIGGYSLMTVWCFALTLTLTFQEASPWVPYLSMACVFAFILSFGLGPGSGVTGTLNSELFTQTVRPAACMIGLSVNWLSFFIISIVFPFVVGGLKQYCFLVFSAVCVTVAVYTFFVVPETKNKTFLEIHEEFQSKRKRKIQVTGENVLSTSL</sequence>